<dbReference type="GO" id="GO:0070063">
    <property type="term" value="F:RNA polymerase binding"/>
    <property type="evidence" value="ECO:0007669"/>
    <property type="project" value="InterPro"/>
</dbReference>
<dbReference type="InterPro" id="IPR001437">
    <property type="entry name" value="Tscrpt_elong_fac_GreA/B_C"/>
</dbReference>
<proteinExistence type="predicted"/>
<dbReference type="GO" id="GO:0016301">
    <property type="term" value="F:kinase activity"/>
    <property type="evidence" value="ECO:0007669"/>
    <property type="project" value="UniProtKB-KW"/>
</dbReference>
<name>A0A1M4YK21_9BACT</name>
<dbReference type="EMBL" id="FQUM01000003">
    <property type="protein sequence ID" value="SHF06154.1"/>
    <property type="molecule type" value="Genomic_DNA"/>
</dbReference>
<reference evidence="2 3" key="1">
    <citation type="submission" date="2016-11" db="EMBL/GenBank/DDBJ databases">
        <authorList>
            <person name="Jaros S."/>
            <person name="Januszkiewicz K."/>
            <person name="Wedrychowicz H."/>
        </authorList>
    </citation>
    <scope>NUCLEOTIDE SEQUENCE [LARGE SCALE GENOMIC DNA]</scope>
    <source>
        <strain evidence="2 3">DSM 26910</strain>
    </source>
</reference>
<organism evidence="2 3">
    <name type="scientific">Mariniphaga anaerophila</name>
    <dbReference type="NCBI Taxonomy" id="1484053"/>
    <lineage>
        <taxon>Bacteria</taxon>
        <taxon>Pseudomonadati</taxon>
        <taxon>Bacteroidota</taxon>
        <taxon>Bacteroidia</taxon>
        <taxon>Marinilabiliales</taxon>
        <taxon>Prolixibacteraceae</taxon>
        <taxon>Mariniphaga</taxon>
    </lineage>
</organism>
<dbReference type="GO" id="GO:0006354">
    <property type="term" value="P:DNA-templated transcription elongation"/>
    <property type="evidence" value="ECO:0007669"/>
    <property type="project" value="TreeGrafter"/>
</dbReference>
<evidence type="ECO:0000313" key="2">
    <source>
        <dbReference type="EMBL" id="SHF06154.1"/>
    </source>
</evidence>
<keyword evidence="2" id="KW-0808">Transferase</keyword>
<dbReference type="AlphaFoldDB" id="A0A1M4YK21"/>
<dbReference type="PANTHER" id="PTHR30437">
    <property type="entry name" value="TRANSCRIPTION ELONGATION FACTOR GREA"/>
    <property type="match status" value="1"/>
</dbReference>
<dbReference type="Pfam" id="PF01272">
    <property type="entry name" value="GreA_GreB"/>
    <property type="match status" value="1"/>
</dbReference>
<keyword evidence="2" id="KW-0418">Kinase</keyword>
<dbReference type="InterPro" id="IPR023459">
    <property type="entry name" value="Tscrpt_elong_fac_GreA/B_fam"/>
</dbReference>
<dbReference type="STRING" id="1484053.SAMN05444274_103382"/>
<evidence type="ECO:0000313" key="3">
    <source>
        <dbReference type="Proteomes" id="UP000184164"/>
    </source>
</evidence>
<feature type="domain" description="Transcription elongation factor GreA/GreB C-terminal" evidence="1">
    <location>
        <begin position="53"/>
        <end position="127"/>
    </location>
</feature>
<protein>
    <submittedName>
        <fullName evidence="2">Regulator of nucleoside diphosphate kinase</fullName>
    </submittedName>
</protein>
<dbReference type="InterPro" id="IPR036953">
    <property type="entry name" value="GreA/GreB_C_sf"/>
</dbReference>
<dbReference type="RefSeq" id="WP_073000487.1">
    <property type="nucleotide sequence ID" value="NZ_FQUM01000003.1"/>
</dbReference>
<dbReference type="SUPFAM" id="SSF54534">
    <property type="entry name" value="FKBP-like"/>
    <property type="match status" value="1"/>
</dbReference>
<dbReference type="OrthoDB" id="192847at2"/>
<accession>A0A1M4YK21</accession>
<evidence type="ECO:0000259" key="1">
    <source>
        <dbReference type="Pfam" id="PF01272"/>
    </source>
</evidence>
<dbReference type="Gene3D" id="3.10.50.30">
    <property type="entry name" value="Transcription elongation factor, GreA/GreB, C-terminal domain"/>
    <property type="match status" value="1"/>
</dbReference>
<keyword evidence="3" id="KW-1185">Reference proteome</keyword>
<sequence length="132" mass="15060">MKQNINITEQDYISLCELLKTEKVSHTTEKGNLDYLGGEIKRAKRVKGKRIKTDFVRMNSFAEVVDLDTNREMKVRLVFPKDADFKTGKISVLSMFGSALLGYKVGSTITFNAPRGVKKIKIKNIIYTEEEH</sequence>
<dbReference type="PANTHER" id="PTHR30437:SF5">
    <property type="entry name" value="REGULATOR OF NUCLEOSIDE DIPHOSPHATE KINASE"/>
    <property type="match status" value="1"/>
</dbReference>
<dbReference type="GO" id="GO:0003677">
    <property type="term" value="F:DNA binding"/>
    <property type="evidence" value="ECO:0007669"/>
    <property type="project" value="InterPro"/>
</dbReference>
<gene>
    <name evidence="2" type="ORF">SAMN05444274_103382</name>
</gene>
<dbReference type="GO" id="GO:0032784">
    <property type="term" value="P:regulation of DNA-templated transcription elongation"/>
    <property type="evidence" value="ECO:0007669"/>
    <property type="project" value="InterPro"/>
</dbReference>
<dbReference type="Proteomes" id="UP000184164">
    <property type="component" value="Unassembled WGS sequence"/>
</dbReference>